<proteinExistence type="inferred from homology"/>
<evidence type="ECO:0000256" key="8">
    <source>
        <dbReference type="ARBA" id="ARBA00031282"/>
    </source>
</evidence>
<evidence type="ECO:0000256" key="10">
    <source>
        <dbReference type="ARBA" id="ARBA00049359"/>
    </source>
</evidence>
<organism evidence="13 14">
    <name type="scientific">Candidatus Marimicrobium litorale</name>
    <dbReference type="NCBI Taxonomy" id="2518991"/>
    <lineage>
        <taxon>Bacteria</taxon>
        <taxon>Pseudomonadati</taxon>
        <taxon>Pseudomonadota</taxon>
        <taxon>Gammaproteobacteria</taxon>
        <taxon>Cellvibrionales</taxon>
        <taxon>Halieaceae</taxon>
        <taxon>Marimicrobium</taxon>
    </lineage>
</organism>
<dbReference type="PROSITE" id="PS51471">
    <property type="entry name" value="FE2OG_OXY"/>
    <property type="match status" value="1"/>
</dbReference>
<reference evidence="13" key="1">
    <citation type="submission" date="2019-02" db="EMBL/GenBank/DDBJ databases">
        <authorList>
            <person name="Li S.-H."/>
        </authorList>
    </citation>
    <scope>NUCLEOTIDE SEQUENCE</scope>
    <source>
        <strain evidence="13">IMCC11814</strain>
    </source>
</reference>
<dbReference type="EC" id="1.14.20.7" evidence="3"/>
<evidence type="ECO:0000313" key="13">
    <source>
        <dbReference type="EMBL" id="MCX2975735.1"/>
    </source>
</evidence>
<keyword evidence="14" id="KW-1185">Reference proteome</keyword>
<keyword evidence="11" id="KW-0479">Metal-binding</keyword>
<protein>
    <recommendedName>
        <fullName evidence="5">2-oxoglutarate-dependent ethylene/succinate-forming enzyme</fullName>
        <ecNumber evidence="4">1.13.12.19</ecNumber>
        <ecNumber evidence="3">1.14.20.7</ecNumber>
    </recommendedName>
    <alternativeName>
        <fullName evidence="7">2-oxoglutarate dioxygenase (ethylene-forming)</fullName>
    </alternativeName>
    <alternativeName>
        <fullName evidence="8">2-oxoglutarate/L-arginine monooxygenase/decarboxylase (succinate-forming)</fullName>
    </alternativeName>
</protein>
<comment type="catalytic activity">
    <reaction evidence="9">
        <text>2-oxoglutarate + O2 + 2 H(+) = ethene + 3 CO2 + H2O</text>
        <dbReference type="Rhea" id="RHEA:31523"/>
        <dbReference type="ChEBI" id="CHEBI:15377"/>
        <dbReference type="ChEBI" id="CHEBI:15378"/>
        <dbReference type="ChEBI" id="CHEBI:15379"/>
        <dbReference type="ChEBI" id="CHEBI:16526"/>
        <dbReference type="ChEBI" id="CHEBI:16810"/>
        <dbReference type="ChEBI" id="CHEBI:18153"/>
        <dbReference type="EC" id="1.13.12.19"/>
    </reaction>
</comment>
<evidence type="ECO:0000256" key="3">
    <source>
        <dbReference type="ARBA" id="ARBA00012293"/>
    </source>
</evidence>
<evidence type="ECO:0000313" key="14">
    <source>
        <dbReference type="Proteomes" id="UP001143304"/>
    </source>
</evidence>
<accession>A0ABT3T0N5</accession>
<comment type="catalytic activity">
    <reaction evidence="10">
        <text>L-arginine + 2-oxoglutarate + O2 = guanidine + L-glutamate 5-semialdehyde + succinate + CO2</text>
        <dbReference type="Rhea" id="RHEA:31535"/>
        <dbReference type="ChEBI" id="CHEBI:15379"/>
        <dbReference type="ChEBI" id="CHEBI:16526"/>
        <dbReference type="ChEBI" id="CHEBI:16810"/>
        <dbReference type="ChEBI" id="CHEBI:30031"/>
        <dbReference type="ChEBI" id="CHEBI:30087"/>
        <dbReference type="ChEBI" id="CHEBI:32682"/>
        <dbReference type="ChEBI" id="CHEBI:58066"/>
        <dbReference type="EC" id="1.14.20.7"/>
    </reaction>
</comment>
<dbReference type="Proteomes" id="UP001143304">
    <property type="component" value="Unassembled WGS sequence"/>
</dbReference>
<dbReference type="InterPro" id="IPR050231">
    <property type="entry name" value="Iron_ascorbate_oxido_reductase"/>
</dbReference>
<evidence type="ECO:0000256" key="6">
    <source>
        <dbReference type="ARBA" id="ARBA00022666"/>
    </source>
</evidence>
<comment type="pathway">
    <text evidence="2">Alkene biosynthesis; ethylene biosynthesis via 2-oxoglutarate.</text>
</comment>
<dbReference type="RefSeq" id="WP_279247503.1">
    <property type="nucleotide sequence ID" value="NZ_SHNO01000001.1"/>
</dbReference>
<name>A0ABT3T0N5_9GAMM</name>
<evidence type="ECO:0000259" key="12">
    <source>
        <dbReference type="PROSITE" id="PS51471"/>
    </source>
</evidence>
<keyword evidence="6" id="KW-0266">Ethylene biosynthesis</keyword>
<sequence length="306" mass="34728">MTQIPLINFEDDPATVREAIIEACEDYGIFNLVNHPLANDINRDALSETTLFFTQSMAEKQAVVRTLDNPWGYYDRELTKQRRDRKEIFDFGPGFSIPWPAGRQHFRRTMELYSDRCRHLSLDLLDAFSQALGAESSALRNAFDPAHSSFTRLNYYPVNDALADTDAPAAGPLGISEHTDAGGLKVLQQGDVAGLQIYHDGWHDVSPVKGALTINIGDMLQVWSNDRFKAPLHRVRASSGSDRYSIVFFLNPAMDCVVTPLPSAINSRDKPHYRRLSWREFRELRAQGDYGDYGEEVQIKHYRTET</sequence>
<dbReference type="Gene3D" id="2.60.120.330">
    <property type="entry name" value="B-lactam Antibiotic, Isopenicillin N Synthase, Chain"/>
    <property type="match status" value="1"/>
</dbReference>
<dbReference type="InterPro" id="IPR026992">
    <property type="entry name" value="DIOX_N"/>
</dbReference>
<dbReference type="PANTHER" id="PTHR47990">
    <property type="entry name" value="2-OXOGLUTARATE (2OG) AND FE(II)-DEPENDENT OXYGENASE SUPERFAMILY PROTEIN-RELATED"/>
    <property type="match status" value="1"/>
</dbReference>
<dbReference type="SUPFAM" id="SSF51197">
    <property type="entry name" value="Clavaminate synthase-like"/>
    <property type="match status" value="1"/>
</dbReference>
<keyword evidence="11" id="KW-0560">Oxidoreductase</keyword>
<dbReference type="Pfam" id="PF14226">
    <property type="entry name" value="DIOX_N"/>
    <property type="match status" value="1"/>
</dbReference>
<keyword evidence="11" id="KW-0408">Iron</keyword>
<evidence type="ECO:0000256" key="2">
    <source>
        <dbReference type="ARBA" id="ARBA00004767"/>
    </source>
</evidence>
<evidence type="ECO:0000256" key="5">
    <source>
        <dbReference type="ARBA" id="ARBA00019045"/>
    </source>
</evidence>
<dbReference type="InterPro" id="IPR005123">
    <property type="entry name" value="Oxoglu/Fe-dep_dioxygenase_dom"/>
</dbReference>
<feature type="domain" description="Fe2OG dioxygenase" evidence="12">
    <location>
        <begin position="145"/>
        <end position="252"/>
    </location>
</feature>
<evidence type="ECO:0000256" key="11">
    <source>
        <dbReference type="RuleBase" id="RU003682"/>
    </source>
</evidence>
<comment type="similarity">
    <text evidence="11">Belongs to the iron/ascorbate-dependent oxidoreductase family.</text>
</comment>
<dbReference type="EC" id="1.13.12.19" evidence="4"/>
<dbReference type="Pfam" id="PF03171">
    <property type="entry name" value="2OG-FeII_Oxy"/>
    <property type="match status" value="1"/>
</dbReference>
<evidence type="ECO:0000256" key="9">
    <source>
        <dbReference type="ARBA" id="ARBA00047725"/>
    </source>
</evidence>
<evidence type="ECO:0000256" key="4">
    <source>
        <dbReference type="ARBA" id="ARBA00012531"/>
    </source>
</evidence>
<dbReference type="InterPro" id="IPR027443">
    <property type="entry name" value="IPNS-like_sf"/>
</dbReference>
<dbReference type="InterPro" id="IPR044861">
    <property type="entry name" value="IPNS-like_FE2OG_OXY"/>
</dbReference>
<evidence type="ECO:0000256" key="7">
    <source>
        <dbReference type="ARBA" id="ARBA00031011"/>
    </source>
</evidence>
<evidence type="ECO:0000256" key="1">
    <source>
        <dbReference type="ARBA" id="ARBA00001954"/>
    </source>
</evidence>
<gene>
    <name evidence="13" type="ORF">EYC82_00010</name>
</gene>
<comment type="cofactor">
    <cofactor evidence="1">
        <name>Fe(2+)</name>
        <dbReference type="ChEBI" id="CHEBI:29033"/>
    </cofactor>
</comment>
<dbReference type="EMBL" id="SHNO01000001">
    <property type="protein sequence ID" value="MCX2975735.1"/>
    <property type="molecule type" value="Genomic_DNA"/>
</dbReference>
<comment type="caution">
    <text evidence="13">The sequence shown here is derived from an EMBL/GenBank/DDBJ whole genome shotgun (WGS) entry which is preliminary data.</text>
</comment>